<reference evidence="1" key="1">
    <citation type="submission" date="2021-03" db="EMBL/GenBank/DDBJ databases">
        <authorList>
            <person name="Wang G."/>
        </authorList>
    </citation>
    <scope>NUCLEOTIDE SEQUENCE</scope>
    <source>
        <strain evidence="1">KCTC 12899</strain>
    </source>
</reference>
<sequence>MKSGQSAERVLHKLKTQGPATAAMLAEPLGMTSMGVRQHLKKLAAEGLVETFEKAEQVGRPKLFWKLSGAGHRRFPDRHAELTLSLVNQVEKLFGKEGLERLIEARQQEMEERYRAATASLDALPDRLQALADARSDEGYMAEVIAQEDGSWLLVEHHCPICAAATRCQGFCRSELEIFRDVLGAHVTRTVWLQDNGRHCAYLVSEEAREPAVMEV</sequence>
<organism evidence="1 2">
    <name type="scientific">Acanthopleuribacter pedis</name>
    <dbReference type="NCBI Taxonomy" id="442870"/>
    <lineage>
        <taxon>Bacteria</taxon>
        <taxon>Pseudomonadati</taxon>
        <taxon>Acidobacteriota</taxon>
        <taxon>Holophagae</taxon>
        <taxon>Acanthopleuribacterales</taxon>
        <taxon>Acanthopleuribacteraceae</taxon>
        <taxon>Acanthopleuribacter</taxon>
    </lineage>
</organism>
<dbReference type="InterPro" id="IPR036388">
    <property type="entry name" value="WH-like_DNA-bd_sf"/>
</dbReference>
<proteinExistence type="predicted"/>
<dbReference type="InterPro" id="IPR036390">
    <property type="entry name" value="WH_DNA-bd_sf"/>
</dbReference>
<dbReference type="PANTHER" id="PTHR38600:SF2">
    <property type="entry name" value="SLL0088 PROTEIN"/>
    <property type="match status" value="1"/>
</dbReference>
<gene>
    <name evidence="1" type="ORF">J3U88_15745</name>
</gene>
<dbReference type="PANTHER" id="PTHR38600">
    <property type="entry name" value="TRANSCRIPTIONAL REGULATORY PROTEIN"/>
    <property type="match status" value="1"/>
</dbReference>
<dbReference type="AlphaFoldDB" id="A0A8J7QL16"/>
<dbReference type="RefSeq" id="WP_207859881.1">
    <property type="nucleotide sequence ID" value="NZ_JAFREP010000014.1"/>
</dbReference>
<evidence type="ECO:0000313" key="2">
    <source>
        <dbReference type="Proteomes" id="UP000664417"/>
    </source>
</evidence>
<accession>A0A8J7QL16</accession>
<keyword evidence="2" id="KW-1185">Reference proteome</keyword>
<evidence type="ECO:0000313" key="1">
    <source>
        <dbReference type="EMBL" id="MBO1319930.1"/>
    </source>
</evidence>
<dbReference type="Gene3D" id="1.10.10.10">
    <property type="entry name" value="Winged helix-like DNA-binding domain superfamily/Winged helix DNA-binding domain"/>
    <property type="match status" value="1"/>
</dbReference>
<comment type="caution">
    <text evidence="1">The sequence shown here is derived from an EMBL/GenBank/DDBJ whole genome shotgun (WGS) entry which is preliminary data.</text>
</comment>
<name>A0A8J7QL16_9BACT</name>
<protein>
    <submittedName>
        <fullName evidence="1">Transcriptional regulator</fullName>
    </submittedName>
</protein>
<dbReference type="SUPFAM" id="SSF46785">
    <property type="entry name" value="Winged helix' DNA-binding domain"/>
    <property type="match status" value="1"/>
</dbReference>
<dbReference type="Proteomes" id="UP000664417">
    <property type="component" value="Unassembled WGS sequence"/>
</dbReference>
<dbReference type="EMBL" id="JAFREP010000014">
    <property type="protein sequence ID" value="MBO1319930.1"/>
    <property type="molecule type" value="Genomic_DNA"/>
</dbReference>